<dbReference type="Proteomes" id="UP001198571">
    <property type="component" value="Unassembled WGS sequence"/>
</dbReference>
<reference evidence="1 2" key="1">
    <citation type="submission" date="2020-07" db="EMBL/GenBank/DDBJ databases">
        <title>Pseudogemmobacter sp. nov., isolated from poultry manure in Taiwan.</title>
        <authorList>
            <person name="Lin S.-Y."/>
            <person name="Tang Y.-S."/>
            <person name="Young C.-C."/>
        </authorList>
    </citation>
    <scope>NUCLEOTIDE SEQUENCE [LARGE SCALE GENOMIC DNA]</scope>
    <source>
        <strain evidence="1 2">CC-YST710</strain>
    </source>
</reference>
<dbReference type="RefSeq" id="WP_226937131.1">
    <property type="nucleotide sequence ID" value="NZ_JACDXX010000019.1"/>
</dbReference>
<organism evidence="1 2">
    <name type="scientific">Pseudogemmobacter faecipullorum</name>
    <dbReference type="NCBI Taxonomy" id="2755041"/>
    <lineage>
        <taxon>Bacteria</taxon>
        <taxon>Pseudomonadati</taxon>
        <taxon>Pseudomonadota</taxon>
        <taxon>Alphaproteobacteria</taxon>
        <taxon>Rhodobacterales</taxon>
        <taxon>Paracoccaceae</taxon>
        <taxon>Pseudogemmobacter</taxon>
    </lineage>
</organism>
<accession>A0ABS8CQK5</accession>
<sequence length="59" mass="6762">MSRPELSYRELATILAALRLWQRTDNRAHIEESVIATDCETMLALDNDEIDALCERLNA</sequence>
<protein>
    <submittedName>
        <fullName evidence="1">Uncharacterized protein</fullName>
    </submittedName>
</protein>
<keyword evidence="2" id="KW-1185">Reference proteome</keyword>
<evidence type="ECO:0000313" key="2">
    <source>
        <dbReference type="Proteomes" id="UP001198571"/>
    </source>
</evidence>
<name>A0ABS8CQK5_9RHOB</name>
<dbReference type="EMBL" id="JACDXX010000019">
    <property type="protein sequence ID" value="MCB5411676.1"/>
    <property type="molecule type" value="Genomic_DNA"/>
</dbReference>
<comment type="caution">
    <text evidence="1">The sequence shown here is derived from an EMBL/GenBank/DDBJ whole genome shotgun (WGS) entry which is preliminary data.</text>
</comment>
<evidence type="ECO:0000313" key="1">
    <source>
        <dbReference type="EMBL" id="MCB5411676.1"/>
    </source>
</evidence>
<gene>
    <name evidence="1" type="ORF">H0485_16920</name>
</gene>
<proteinExistence type="predicted"/>